<dbReference type="AlphaFoldDB" id="A0A0D2G628"/>
<evidence type="ECO:0000313" key="3">
    <source>
        <dbReference type="EMBL" id="KIX10397.1"/>
    </source>
</evidence>
<dbReference type="RefSeq" id="XP_013277533.1">
    <property type="nucleotide sequence ID" value="XM_013422079.1"/>
</dbReference>
<evidence type="ECO:0000256" key="2">
    <source>
        <dbReference type="ARBA" id="ARBA00022840"/>
    </source>
</evidence>
<dbReference type="InterPro" id="IPR013126">
    <property type="entry name" value="Hsp_70_fam"/>
</dbReference>
<dbReference type="PANTHER" id="PTHR14187">
    <property type="entry name" value="ALPHA KINASE/ELONGATION FACTOR 2 KINASE"/>
    <property type="match status" value="1"/>
</dbReference>
<organism evidence="3 4">
    <name type="scientific">Rhinocladiella mackenziei CBS 650.93</name>
    <dbReference type="NCBI Taxonomy" id="1442369"/>
    <lineage>
        <taxon>Eukaryota</taxon>
        <taxon>Fungi</taxon>
        <taxon>Dikarya</taxon>
        <taxon>Ascomycota</taxon>
        <taxon>Pezizomycotina</taxon>
        <taxon>Eurotiomycetes</taxon>
        <taxon>Chaetothyriomycetidae</taxon>
        <taxon>Chaetothyriales</taxon>
        <taxon>Herpotrichiellaceae</taxon>
        <taxon>Rhinocladiella</taxon>
    </lineage>
</organism>
<dbReference type="GO" id="GO:0005524">
    <property type="term" value="F:ATP binding"/>
    <property type="evidence" value="ECO:0007669"/>
    <property type="project" value="UniProtKB-KW"/>
</dbReference>
<sequence length="600" mass="67823">MSSQRTTNREISVHHKIIVGVDYGTTYSGVAFATTNTLSWQDIVLVSKWPGNPDTAWKTPSIIAYASENEKFKFPRNQYGYQVTQAHKQYAWTKLQLEGSIDRTEHDDPLLEHLYGTTFSESPNLPPNKSAKDVVQDYLTEIYHYSMQYLKLRLGAPVVDIFPIECWITMPAIWSDRAQQLTREAALGAGFGSRPRDKVKMISEPEAAALYALKPFLTSAATFPLKVGQHVLVCDCGGGTIDLITYEIVRTEPLVHKEICRGSGGKCGSTFIDRRFLVWMGKTFGDAYFSVDSKKRGPGSTFMRSFDTAKKDFGRKGDEKEQYYVEPIIMNVDNEELYDKEDQTVKIPRDTMKEFFDPGVDTCIKLVEDQASQLKKKTNTQIDRVILVGGFGASPYLNTKLEEWCNRSGIAHFTSPEDCQAAIVKGAVLRGLEGVRPISIIAKRHYGWCWGEPFREGIDDENDAYIDEFDQRKYCADRMHWTVSKGQELDRNFKLNRGVSQTLGSNAKEIASEVSLFSCRLDNAPEHLKTSDVRLEGTIKTRLSLERASRKKVSSQSGKTIYQFSYQVEVDFRSEEGVLAFRSFGNGIEEGMASITFESW</sequence>
<evidence type="ECO:0008006" key="5">
    <source>
        <dbReference type="Google" id="ProtNLM"/>
    </source>
</evidence>
<dbReference type="GO" id="GO:0140662">
    <property type="term" value="F:ATP-dependent protein folding chaperone"/>
    <property type="evidence" value="ECO:0007669"/>
    <property type="project" value="InterPro"/>
</dbReference>
<evidence type="ECO:0000313" key="4">
    <source>
        <dbReference type="Proteomes" id="UP000053617"/>
    </source>
</evidence>
<dbReference type="HOGENOM" id="CLU_009958_6_5_1"/>
<keyword evidence="4" id="KW-1185">Reference proteome</keyword>
<dbReference type="Proteomes" id="UP000053617">
    <property type="component" value="Unassembled WGS sequence"/>
</dbReference>
<dbReference type="STRING" id="1442369.A0A0D2G628"/>
<dbReference type="PANTHER" id="PTHR14187:SF81">
    <property type="entry name" value="HSP70 FAMILY PROTEIN (AFU_ORTHOLOGUE AFUA_4G14040)"/>
    <property type="match status" value="1"/>
</dbReference>
<dbReference type="InterPro" id="IPR043129">
    <property type="entry name" value="ATPase_NBD"/>
</dbReference>
<protein>
    <recommendedName>
        <fullName evidence="5">Actin-like ATPase domain-containing protein</fullName>
    </recommendedName>
</protein>
<dbReference type="PRINTS" id="PR00301">
    <property type="entry name" value="HEATSHOCK70"/>
</dbReference>
<proteinExistence type="predicted"/>
<keyword evidence="1" id="KW-0547">Nucleotide-binding</keyword>
<dbReference type="OrthoDB" id="2963168at2759"/>
<dbReference type="SUPFAM" id="SSF53067">
    <property type="entry name" value="Actin-like ATPase domain"/>
    <property type="match status" value="2"/>
</dbReference>
<dbReference type="GeneID" id="25289550"/>
<keyword evidence="2" id="KW-0067">ATP-binding</keyword>
<evidence type="ECO:0000256" key="1">
    <source>
        <dbReference type="ARBA" id="ARBA00022741"/>
    </source>
</evidence>
<gene>
    <name evidence="3" type="ORF">Z518_01479</name>
</gene>
<dbReference type="VEuPathDB" id="FungiDB:Z518_01479"/>
<dbReference type="CDD" id="cd10170">
    <property type="entry name" value="ASKHA_NBD_HSP70"/>
    <property type="match status" value="1"/>
</dbReference>
<dbReference type="Gene3D" id="3.30.420.40">
    <property type="match status" value="2"/>
</dbReference>
<name>A0A0D2G628_9EURO</name>
<dbReference type="Gene3D" id="3.90.640.10">
    <property type="entry name" value="Actin, Chain A, domain 4"/>
    <property type="match status" value="1"/>
</dbReference>
<accession>A0A0D2G628</accession>
<dbReference type="Pfam" id="PF00012">
    <property type="entry name" value="HSP70"/>
    <property type="match status" value="1"/>
</dbReference>
<dbReference type="EMBL" id="KN847475">
    <property type="protein sequence ID" value="KIX10397.1"/>
    <property type="molecule type" value="Genomic_DNA"/>
</dbReference>
<reference evidence="3 4" key="1">
    <citation type="submission" date="2015-01" db="EMBL/GenBank/DDBJ databases">
        <title>The Genome Sequence of Rhinocladiella mackenzie CBS 650.93.</title>
        <authorList>
            <consortium name="The Broad Institute Genomics Platform"/>
            <person name="Cuomo C."/>
            <person name="de Hoog S."/>
            <person name="Gorbushina A."/>
            <person name="Stielow B."/>
            <person name="Teixiera M."/>
            <person name="Abouelleil A."/>
            <person name="Chapman S.B."/>
            <person name="Priest M."/>
            <person name="Young S.K."/>
            <person name="Wortman J."/>
            <person name="Nusbaum C."/>
            <person name="Birren B."/>
        </authorList>
    </citation>
    <scope>NUCLEOTIDE SEQUENCE [LARGE SCALE GENOMIC DNA]</scope>
    <source>
        <strain evidence="3 4">CBS 650.93</strain>
    </source>
</reference>